<organism evidence="3 4">
    <name type="scientific">Massilia violaceinigra</name>
    <dbReference type="NCBI Taxonomy" id="2045208"/>
    <lineage>
        <taxon>Bacteria</taxon>
        <taxon>Pseudomonadati</taxon>
        <taxon>Pseudomonadota</taxon>
        <taxon>Betaproteobacteria</taxon>
        <taxon>Burkholderiales</taxon>
        <taxon>Oxalobacteraceae</taxon>
        <taxon>Telluria group</taxon>
        <taxon>Massilia</taxon>
    </lineage>
</organism>
<evidence type="ECO:0000313" key="4">
    <source>
        <dbReference type="Proteomes" id="UP000831532"/>
    </source>
</evidence>
<proteinExistence type="predicted"/>
<dbReference type="Proteomes" id="UP000831532">
    <property type="component" value="Chromosome"/>
</dbReference>
<dbReference type="EMBL" id="CP063361">
    <property type="protein sequence ID" value="UOD27704.1"/>
    <property type="molecule type" value="Genomic_DNA"/>
</dbReference>
<feature type="domain" description="Type II secretion system protein GspB C-terminal" evidence="2">
    <location>
        <begin position="180"/>
        <end position="236"/>
    </location>
</feature>
<dbReference type="InterPro" id="IPR032389">
    <property type="entry name" value="GspB_C"/>
</dbReference>
<feature type="region of interest" description="Disordered" evidence="1">
    <location>
        <begin position="128"/>
        <end position="161"/>
    </location>
</feature>
<evidence type="ECO:0000313" key="3">
    <source>
        <dbReference type="EMBL" id="UOD27704.1"/>
    </source>
</evidence>
<gene>
    <name evidence="3" type="ORF">INH39_19605</name>
</gene>
<reference evidence="3 4" key="1">
    <citation type="submission" date="2020-10" db="EMBL/GenBank/DDBJ databases">
        <title>Genome analysis of Massilia species.</title>
        <authorList>
            <person name="Jung D.-H."/>
        </authorList>
    </citation>
    <scope>NUCLEOTIDE SEQUENCE [LARGE SCALE GENOMIC DNA]</scope>
    <source>
        <strain evidence="4">sipir</strain>
    </source>
</reference>
<protein>
    <submittedName>
        <fullName evidence="3">General secretion pathway protein GspB</fullName>
    </submittedName>
</protein>
<keyword evidence="4" id="KW-1185">Reference proteome</keyword>
<sequence>MSYILEALKKAQAERQLGNAPTIHATPIHAAEPERTGAGGKPVVIALALLALGATGAAVYAWKQTATPPAPVVQAAASATAPATAPAVPAPLPPPAPVPLPAAQPAPVVEVAPPPKPEPFKVAEVKPQPVKKEEPVKKEAPLKKDEPARTDTVKADKPVPSAEENLRTLRELPDALQHEIPPIAVGGYIYSRNPADRLLLIDKVLRREGDEVAPGLVLEKLLPKSAVMSYKGQRYRHPY</sequence>
<dbReference type="RefSeq" id="WP_243488931.1">
    <property type="nucleotide sequence ID" value="NZ_CP063361.1"/>
</dbReference>
<dbReference type="Pfam" id="PF16537">
    <property type="entry name" value="T2SSB"/>
    <property type="match status" value="1"/>
</dbReference>
<evidence type="ECO:0000256" key="1">
    <source>
        <dbReference type="SAM" id="MobiDB-lite"/>
    </source>
</evidence>
<accession>A0ABY4A1Y5</accession>
<evidence type="ECO:0000259" key="2">
    <source>
        <dbReference type="Pfam" id="PF16537"/>
    </source>
</evidence>
<feature type="compositionally biased region" description="Basic and acidic residues" evidence="1">
    <location>
        <begin position="128"/>
        <end position="157"/>
    </location>
</feature>
<name>A0ABY4A1Y5_9BURK</name>